<proteinExistence type="predicted"/>
<evidence type="ECO:0000313" key="3">
    <source>
        <dbReference type="EMBL" id="KAA1094165.1"/>
    </source>
</evidence>
<dbReference type="Proteomes" id="UP000324748">
    <property type="component" value="Unassembled WGS sequence"/>
</dbReference>
<feature type="region of interest" description="Disordered" evidence="1">
    <location>
        <begin position="40"/>
        <end position="61"/>
    </location>
</feature>
<evidence type="ECO:0000256" key="1">
    <source>
        <dbReference type="SAM" id="MobiDB-lite"/>
    </source>
</evidence>
<comment type="caution">
    <text evidence="2">The sequence shown here is derived from an EMBL/GenBank/DDBJ whole genome shotgun (WGS) entry which is preliminary data.</text>
</comment>
<protein>
    <submittedName>
        <fullName evidence="2">Uncharacterized protein</fullName>
    </submittedName>
</protein>
<accession>A0A5B0N605</accession>
<gene>
    <name evidence="3" type="ORF">PGT21_012004</name>
    <name evidence="2" type="ORF">PGTUg99_029533</name>
</gene>
<name>A0A5B0N605_PUCGR</name>
<evidence type="ECO:0000313" key="2">
    <source>
        <dbReference type="EMBL" id="KAA1083349.1"/>
    </source>
</evidence>
<keyword evidence="4" id="KW-1185">Reference proteome</keyword>
<reference evidence="4 5" key="1">
    <citation type="submission" date="2019-05" db="EMBL/GenBank/DDBJ databases">
        <title>Emergence of the Ug99 lineage of the wheat stem rust pathogen through somatic hybridization.</title>
        <authorList>
            <person name="Li F."/>
            <person name="Upadhyaya N.M."/>
            <person name="Sperschneider J."/>
            <person name="Matny O."/>
            <person name="Nguyen-Phuc H."/>
            <person name="Mago R."/>
            <person name="Raley C."/>
            <person name="Miller M.E."/>
            <person name="Silverstein K.A.T."/>
            <person name="Henningsen E."/>
            <person name="Hirsch C.D."/>
            <person name="Visser B."/>
            <person name="Pretorius Z.A."/>
            <person name="Steffenson B.J."/>
            <person name="Schwessinger B."/>
            <person name="Dodds P.N."/>
            <person name="Figueroa M."/>
        </authorList>
    </citation>
    <scope>NUCLEOTIDE SEQUENCE [LARGE SCALE GENOMIC DNA]</scope>
    <source>
        <strain evidence="3">21-0</strain>
        <strain evidence="2 5">Ug99</strain>
    </source>
</reference>
<evidence type="ECO:0000313" key="5">
    <source>
        <dbReference type="Proteomes" id="UP000325313"/>
    </source>
</evidence>
<dbReference type="EMBL" id="VSWC01000079">
    <property type="protein sequence ID" value="KAA1094165.1"/>
    <property type="molecule type" value="Genomic_DNA"/>
</dbReference>
<dbReference type="EMBL" id="VDEP01000438">
    <property type="protein sequence ID" value="KAA1083349.1"/>
    <property type="molecule type" value="Genomic_DNA"/>
</dbReference>
<dbReference type="AlphaFoldDB" id="A0A5B0N605"/>
<evidence type="ECO:0000313" key="4">
    <source>
        <dbReference type="Proteomes" id="UP000324748"/>
    </source>
</evidence>
<organism evidence="2 5">
    <name type="scientific">Puccinia graminis f. sp. tritici</name>
    <dbReference type="NCBI Taxonomy" id="56615"/>
    <lineage>
        <taxon>Eukaryota</taxon>
        <taxon>Fungi</taxon>
        <taxon>Dikarya</taxon>
        <taxon>Basidiomycota</taxon>
        <taxon>Pucciniomycotina</taxon>
        <taxon>Pucciniomycetes</taxon>
        <taxon>Pucciniales</taxon>
        <taxon>Pucciniaceae</taxon>
        <taxon>Puccinia</taxon>
    </lineage>
</organism>
<dbReference type="Proteomes" id="UP000325313">
    <property type="component" value="Unassembled WGS sequence"/>
</dbReference>
<sequence>MAQEAEASQAFASDMPVNSSSLGLISLSQDAMSPLALHFTKQKSGSRESGGIRETCGSDQVLQNSQKSGYILLPE</sequence>